<keyword evidence="2" id="KW-1133">Transmembrane helix</keyword>
<sequence>MVPSAAQAFSRLKRKHLEHGEFVLVAKESSALLSTPSNRGGRGGFGGGRGFNGRGARGNYGFGRGNRRGFGGRRGRGDRYDGTDERKCTHCGNDGHTEPFCWDKHGKPAYAHNVYDQTFGSSTAAPSIASNPSTTEVLGQILNRLNCILPTIAYKFFLKNIFGSLCYVFILYIIYGENTGVVNNSKTIATQGCYAELKVPGTTQLVLVLMQAILAFSSS</sequence>
<feature type="compositionally biased region" description="Basic residues" evidence="1">
    <location>
        <begin position="65"/>
        <end position="74"/>
    </location>
</feature>
<dbReference type="Proteomes" id="UP000631114">
    <property type="component" value="Unassembled WGS sequence"/>
</dbReference>
<organism evidence="3 4">
    <name type="scientific">Coptis chinensis</name>
    <dbReference type="NCBI Taxonomy" id="261450"/>
    <lineage>
        <taxon>Eukaryota</taxon>
        <taxon>Viridiplantae</taxon>
        <taxon>Streptophyta</taxon>
        <taxon>Embryophyta</taxon>
        <taxon>Tracheophyta</taxon>
        <taxon>Spermatophyta</taxon>
        <taxon>Magnoliopsida</taxon>
        <taxon>Ranunculales</taxon>
        <taxon>Ranunculaceae</taxon>
        <taxon>Coptidoideae</taxon>
        <taxon>Coptis</taxon>
    </lineage>
</organism>
<keyword evidence="2" id="KW-0812">Transmembrane</keyword>
<feature type="region of interest" description="Disordered" evidence="1">
    <location>
        <begin position="56"/>
        <end position="83"/>
    </location>
</feature>
<keyword evidence="2" id="KW-0472">Membrane</keyword>
<dbReference type="EMBL" id="JADFTS010000007">
    <property type="protein sequence ID" value="KAF9596581.1"/>
    <property type="molecule type" value="Genomic_DNA"/>
</dbReference>
<evidence type="ECO:0008006" key="5">
    <source>
        <dbReference type="Google" id="ProtNLM"/>
    </source>
</evidence>
<evidence type="ECO:0000313" key="4">
    <source>
        <dbReference type="Proteomes" id="UP000631114"/>
    </source>
</evidence>
<gene>
    <name evidence="3" type="ORF">IFM89_012312</name>
</gene>
<accession>A0A835HB05</accession>
<protein>
    <recommendedName>
        <fullName evidence="5">CCHC-type domain-containing protein</fullName>
    </recommendedName>
</protein>
<keyword evidence="4" id="KW-1185">Reference proteome</keyword>
<feature type="transmembrane region" description="Helical" evidence="2">
    <location>
        <begin position="156"/>
        <end position="175"/>
    </location>
</feature>
<proteinExistence type="predicted"/>
<dbReference type="AlphaFoldDB" id="A0A835HB05"/>
<evidence type="ECO:0000313" key="3">
    <source>
        <dbReference type="EMBL" id="KAF9596581.1"/>
    </source>
</evidence>
<evidence type="ECO:0000256" key="2">
    <source>
        <dbReference type="SAM" id="Phobius"/>
    </source>
</evidence>
<comment type="caution">
    <text evidence="3">The sequence shown here is derived from an EMBL/GenBank/DDBJ whole genome shotgun (WGS) entry which is preliminary data.</text>
</comment>
<reference evidence="3 4" key="1">
    <citation type="submission" date="2020-10" db="EMBL/GenBank/DDBJ databases">
        <title>The Coptis chinensis genome and diversification of protoberbering-type alkaloids.</title>
        <authorList>
            <person name="Wang B."/>
            <person name="Shu S."/>
            <person name="Song C."/>
            <person name="Liu Y."/>
        </authorList>
    </citation>
    <scope>NUCLEOTIDE SEQUENCE [LARGE SCALE GENOMIC DNA]</scope>
    <source>
        <strain evidence="3">HL-2020</strain>
        <tissue evidence="3">Leaf</tissue>
    </source>
</reference>
<evidence type="ECO:0000256" key="1">
    <source>
        <dbReference type="SAM" id="MobiDB-lite"/>
    </source>
</evidence>
<name>A0A835HB05_9MAGN</name>